<accession>A0ABU6IPJ9</accession>
<gene>
    <name evidence="1" type="ORF">VOP03_06135</name>
</gene>
<dbReference type="Proteomes" id="UP001355298">
    <property type="component" value="Unassembled WGS sequence"/>
</dbReference>
<dbReference type="RefSeq" id="WP_326278092.1">
    <property type="nucleotide sequence ID" value="NZ_JAYKYV010000004.1"/>
</dbReference>
<evidence type="ECO:0000313" key="2">
    <source>
        <dbReference type="Proteomes" id="UP001355298"/>
    </source>
</evidence>
<organism evidence="1 2">
    <name type="scientific">Flagellimonas halotolerans</name>
    <dbReference type="NCBI Taxonomy" id="3112164"/>
    <lineage>
        <taxon>Bacteria</taxon>
        <taxon>Pseudomonadati</taxon>
        <taxon>Bacteroidota</taxon>
        <taxon>Flavobacteriia</taxon>
        <taxon>Flavobacteriales</taxon>
        <taxon>Flavobacteriaceae</taxon>
        <taxon>Flagellimonas</taxon>
    </lineage>
</organism>
<reference evidence="1 2" key="1">
    <citation type="submission" date="2024-01" db="EMBL/GenBank/DDBJ databases">
        <title>The strains designed SYSU M86414 and SYSU M84420 isolated from the marine sediment in San Sha City (Hainan Province, China).</title>
        <authorList>
            <person name="Guo D."/>
        </authorList>
    </citation>
    <scope>NUCLEOTIDE SEQUENCE [LARGE SCALE GENOMIC DNA]</scope>
    <source>
        <strain evidence="1 2">SYSU M84420</strain>
    </source>
</reference>
<dbReference type="EMBL" id="JAYMGW010000004">
    <property type="protein sequence ID" value="MEC4264918.1"/>
    <property type="molecule type" value="Genomic_DNA"/>
</dbReference>
<comment type="caution">
    <text evidence="1">The sequence shown here is derived from an EMBL/GenBank/DDBJ whole genome shotgun (WGS) entry which is preliminary data.</text>
</comment>
<protein>
    <recommendedName>
        <fullName evidence="3">CdiI immunity protein domain-containing protein</fullName>
    </recommendedName>
</protein>
<keyword evidence="2" id="KW-1185">Reference proteome</keyword>
<evidence type="ECO:0000313" key="1">
    <source>
        <dbReference type="EMBL" id="MEC4264918.1"/>
    </source>
</evidence>
<name>A0ABU6IPJ9_9FLAO</name>
<sequence>METKKLEELRRAISSLSHFDFYFPGEVEFLVLGTSKEEVITFTHNLADEDFRDVFVHHQAYFNMGIMPYDKFIASLNDWIEMMRKGRAALEVA</sequence>
<proteinExistence type="predicted"/>
<evidence type="ECO:0008006" key="3">
    <source>
        <dbReference type="Google" id="ProtNLM"/>
    </source>
</evidence>